<evidence type="ECO:0000256" key="5">
    <source>
        <dbReference type="SAM" id="MobiDB-lite"/>
    </source>
</evidence>
<feature type="transmembrane region" description="Helical" evidence="6">
    <location>
        <begin position="314"/>
        <end position="332"/>
    </location>
</feature>
<feature type="domain" description="Major facilitator superfamily (MFS) profile" evidence="7">
    <location>
        <begin position="69"/>
        <end position="581"/>
    </location>
</feature>
<comment type="caution">
    <text evidence="8">The sequence shown here is derived from an EMBL/GenBank/DDBJ whole genome shotgun (WGS) entry which is preliminary data.</text>
</comment>
<feature type="region of interest" description="Disordered" evidence="5">
    <location>
        <begin position="1"/>
        <end position="21"/>
    </location>
</feature>
<dbReference type="InterPro" id="IPR036259">
    <property type="entry name" value="MFS_trans_sf"/>
</dbReference>
<feature type="transmembrane region" description="Helical" evidence="6">
    <location>
        <begin position="281"/>
        <end position="302"/>
    </location>
</feature>
<keyword evidence="9" id="KW-1185">Reference proteome</keyword>
<evidence type="ECO:0000256" key="2">
    <source>
        <dbReference type="ARBA" id="ARBA00022692"/>
    </source>
</evidence>
<dbReference type="GeneID" id="68350062"/>
<feature type="transmembrane region" description="Helical" evidence="6">
    <location>
        <begin position="222"/>
        <end position="242"/>
    </location>
</feature>
<feature type="transmembrane region" description="Helical" evidence="6">
    <location>
        <begin position="157"/>
        <end position="180"/>
    </location>
</feature>
<gene>
    <name evidence="8" type="ORF">HRG_00933</name>
</gene>
<evidence type="ECO:0000256" key="6">
    <source>
        <dbReference type="SAM" id="Phobius"/>
    </source>
</evidence>
<organism evidence="8 9">
    <name type="scientific">Hirsutella rhossiliensis</name>
    <dbReference type="NCBI Taxonomy" id="111463"/>
    <lineage>
        <taxon>Eukaryota</taxon>
        <taxon>Fungi</taxon>
        <taxon>Dikarya</taxon>
        <taxon>Ascomycota</taxon>
        <taxon>Pezizomycotina</taxon>
        <taxon>Sordariomycetes</taxon>
        <taxon>Hypocreomycetidae</taxon>
        <taxon>Hypocreales</taxon>
        <taxon>Ophiocordycipitaceae</taxon>
        <taxon>Hirsutella</taxon>
    </lineage>
</organism>
<feature type="transmembrane region" description="Helical" evidence="6">
    <location>
        <begin position="192"/>
        <end position="210"/>
    </location>
</feature>
<evidence type="ECO:0000256" key="3">
    <source>
        <dbReference type="ARBA" id="ARBA00022989"/>
    </source>
</evidence>
<keyword evidence="4 6" id="KW-0472">Membrane</keyword>
<name>A0A9P8N960_9HYPO</name>
<evidence type="ECO:0000313" key="8">
    <source>
        <dbReference type="EMBL" id="KAH0968291.1"/>
    </source>
</evidence>
<dbReference type="SUPFAM" id="SSF103473">
    <property type="entry name" value="MFS general substrate transporter"/>
    <property type="match status" value="2"/>
</dbReference>
<sequence>MSHVTTPFVPPRAVGDEYGSVAPSAEDMAGRLLAENDDGDREEDDEMQAGVRNMEATTLVWTRPALVAAYAMVWIVCLVDSTQQGAATALGPWVTSAFGQHSLTPTVNIMSQIVGGVFKLTLARVLDVFGRPQGFLLSILLTTLGYALMAVCRGLASYAAAHVFCSVGFNGLGYCLTVFVADASSLRNRGLVMAYSSSPFIITAWLAGPLSEAFLRGPGFRWAFAVFAVVTPAVTLPLYGLFMHHHRKAERLGLGGHKATTTAGSHRPFSLRALVHYGREFDVIGLLLLSAGLALLLLPLNIFSYQELGWRSPLILGLLSAGACLVVLFAAWERYGASVNFIPYALLVDRTLLGACVLASATFVSFFIWDAYFPSFLQVVNGLSVTQASYVAQIYNIGSCLWSLVVGLVIRRTGRFKRLALYLGVPLSALGVGLMIKSRQPDANIGFLVLCQILIAVAGGTMVICEQTAVMAAAPRQYVAVVLAIEAMFAAIGGAVGLSVSASIWQAVFPRKLRQYLPSSELDKLDSIYGRLDVQLSYPVGSPARTAIQRAYGDGQKAMLITSTSVLVVAFVATAAWRDIDVRKIKPVSVSVA</sequence>
<feature type="transmembrane region" description="Helical" evidence="6">
    <location>
        <begin position="392"/>
        <end position="410"/>
    </location>
</feature>
<evidence type="ECO:0000256" key="1">
    <source>
        <dbReference type="ARBA" id="ARBA00004141"/>
    </source>
</evidence>
<dbReference type="PROSITE" id="PS50850">
    <property type="entry name" value="MFS"/>
    <property type="match status" value="1"/>
</dbReference>
<dbReference type="PANTHER" id="PTHR23501:SF3">
    <property type="entry name" value="MAJOR FACILITATOR SUPERFAMILY (MFS) PROFILE DOMAIN-CONTAINING PROTEIN"/>
    <property type="match status" value="1"/>
</dbReference>
<keyword evidence="3 6" id="KW-1133">Transmembrane helix</keyword>
<dbReference type="Pfam" id="PF07690">
    <property type="entry name" value="MFS_1"/>
    <property type="match status" value="1"/>
</dbReference>
<comment type="subcellular location">
    <subcellularLocation>
        <location evidence="1">Membrane</location>
        <topology evidence="1">Multi-pass membrane protein</topology>
    </subcellularLocation>
</comment>
<evidence type="ECO:0000256" key="4">
    <source>
        <dbReference type="ARBA" id="ARBA00023136"/>
    </source>
</evidence>
<dbReference type="InterPro" id="IPR011701">
    <property type="entry name" value="MFS"/>
</dbReference>
<feature type="transmembrane region" description="Helical" evidence="6">
    <location>
        <begin position="352"/>
        <end position="372"/>
    </location>
</feature>
<reference evidence="8" key="1">
    <citation type="submission" date="2021-09" db="EMBL/GenBank/DDBJ databases">
        <title>A high-quality genome of the endoparasitic fungus Hirsutella rhossiliensis with a comparison of Hirsutella genomes reveals transposable elements contributing to genome size variation.</title>
        <authorList>
            <person name="Lin R."/>
            <person name="Jiao Y."/>
            <person name="Sun X."/>
            <person name="Ling J."/>
            <person name="Xie B."/>
            <person name="Cheng X."/>
        </authorList>
    </citation>
    <scope>NUCLEOTIDE SEQUENCE</scope>
    <source>
        <strain evidence="8">HR02</strain>
    </source>
</reference>
<proteinExistence type="predicted"/>
<dbReference type="InterPro" id="IPR020846">
    <property type="entry name" value="MFS_dom"/>
</dbReference>
<dbReference type="Gene3D" id="1.20.1250.20">
    <property type="entry name" value="MFS general substrate transporter like domains"/>
    <property type="match status" value="2"/>
</dbReference>
<dbReference type="Proteomes" id="UP000824596">
    <property type="component" value="Unassembled WGS sequence"/>
</dbReference>
<evidence type="ECO:0000313" key="9">
    <source>
        <dbReference type="Proteomes" id="UP000824596"/>
    </source>
</evidence>
<dbReference type="PANTHER" id="PTHR23501">
    <property type="entry name" value="MAJOR FACILITATOR SUPERFAMILY"/>
    <property type="match status" value="1"/>
</dbReference>
<feature type="transmembrane region" description="Helical" evidence="6">
    <location>
        <begin position="558"/>
        <end position="577"/>
    </location>
</feature>
<evidence type="ECO:0000259" key="7">
    <source>
        <dbReference type="PROSITE" id="PS50850"/>
    </source>
</evidence>
<protein>
    <submittedName>
        <fullName evidence="8">Major facilitator superfamily domain-containing protein</fullName>
    </submittedName>
</protein>
<keyword evidence="2 6" id="KW-0812">Transmembrane</keyword>
<dbReference type="EMBL" id="JAIZPD010000001">
    <property type="protein sequence ID" value="KAH0968291.1"/>
    <property type="molecule type" value="Genomic_DNA"/>
</dbReference>
<dbReference type="RefSeq" id="XP_044725804.1">
    <property type="nucleotide sequence ID" value="XM_044859404.1"/>
</dbReference>
<dbReference type="GO" id="GO:0022857">
    <property type="term" value="F:transmembrane transporter activity"/>
    <property type="evidence" value="ECO:0007669"/>
    <property type="project" value="InterPro"/>
</dbReference>
<dbReference type="OrthoDB" id="4078873at2759"/>
<feature type="transmembrane region" description="Helical" evidence="6">
    <location>
        <begin position="419"/>
        <end position="437"/>
    </location>
</feature>
<dbReference type="AlphaFoldDB" id="A0A9P8N960"/>
<feature type="transmembrane region" description="Helical" evidence="6">
    <location>
        <begin position="477"/>
        <end position="505"/>
    </location>
</feature>
<dbReference type="GO" id="GO:0005886">
    <property type="term" value="C:plasma membrane"/>
    <property type="evidence" value="ECO:0007669"/>
    <property type="project" value="TreeGrafter"/>
</dbReference>
<feature type="transmembrane region" description="Helical" evidence="6">
    <location>
        <begin position="134"/>
        <end position="151"/>
    </location>
</feature>
<feature type="transmembrane region" description="Helical" evidence="6">
    <location>
        <begin position="443"/>
        <end position="465"/>
    </location>
</feature>
<accession>A0A9P8N960</accession>